<accession>A0A3B4WQG7</accession>
<keyword evidence="1" id="KW-0175">Coiled coil</keyword>
<keyword evidence="5" id="KW-1185">Reference proteome</keyword>
<dbReference type="SUPFAM" id="SSF101447">
    <property type="entry name" value="Formin homology 2 domain (FH2 domain)"/>
    <property type="match status" value="1"/>
</dbReference>
<sequence>WSCPGTVAESACHSSNVCLSTHSHFMFQHAGTEKSVFPLPEPQDLFQAAQVKFEDITKDIRKLKRDLTACEKDVHKVCANSSEEHLQPFQEKMEGFISDQRITENEQIETELCSESCVSDYFGSKPKAGEKEVAPSHVFMLWYEFCNDFKNTWIRQNKNISKEREEQGLAASLAPSLGPITHTHTHTLT</sequence>
<dbReference type="Ensembl" id="ENSSLDT00000006369.1">
    <property type="protein sequence ID" value="ENSSLDP00000006155.1"/>
    <property type="gene ID" value="ENSSLDG00000004897.1"/>
</dbReference>
<protein>
    <submittedName>
        <fullName evidence="4">Formin 1</fullName>
    </submittedName>
</protein>
<evidence type="ECO:0000313" key="4">
    <source>
        <dbReference type="Ensembl" id="ENSSLDP00000006155.1"/>
    </source>
</evidence>
<feature type="domain" description="FH2" evidence="3">
    <location>
        <begin position="35"/>
        <end position="150"/>
    </location>
</feature>
<dbReference type="InterPro" id="IPR001265">
    <property type="entry name" value="Formin_Cappuccino_subfam"/>
</dbReference>
<dbReference type="AlphaFoldDB" id="A0A3B4WQG7"/>
<evidence type="ECO:0000259" key="3">
    <source>
        <dbReference type="Pfam" id="PF02181"/>
    </source>
</evidence>
<name>A0A3B4WQG7_SERLL</name>
<evidence type="ECO:0000256" key="2">
    <source>
        <dbReference type="SAM" id="MobiDB-lite"/>
    </source>
</evidence>
<dbReference type="PRINTS" id="PR00828">
    <property type="entry name" value="FORMIN"/>
</dbReference>
<dbReference type="InterPro" id="IPR015425">
    <property type="entry name" value="FH2_Formin"/>
</dbReference>
<dbReference type="Gene3D" id="1.20.58.2220">
    <property type="entry name" value="Formin, FH2 domain"/>
    <property type="match status" value="1"/>
</dbReference>
<reference evidence="4" key="2">
    <citation type="submission" date="2025-09" db="UniProtKB">
        <authorList>
            <consortium name="Ensembl"/>
        </authorList>
    </citation>
    <scope>IDENTIFICATION</scope>
</reference>
<dbReference type="GO" id="GO:0045010">
    <property type="term" value="P:actin nucleation"/>
    <property type="evidence" value="ECO:0007669"/>
    <property type="project" value="InterPro"/>
</dbReference>
<proteinExistence type="predicted"/>
<dbReference type="Pfam" id="PF02181">
    <property type="entry name" value="FH2"/>
    <property type="match status" value="1"/>
</dbReference>
<reference evidence="4" key="1">
    <citation type="submission" date="2025-08" db="UniProtKB">
        <authorList>
            <consortium name="Ensembl"/>
        </authorList>
    </citation>
    <scope>IDENTIFICATION</scope>
</reference>
<organism evidence="4 5">
    <name type="scientific">Seriola lalandi dorsalis</name>
    <dbReference type="NCBI Taxonomy" id="1841481"/>
    <lineage>
        <taxon>Eukaryota</taxon>
        <taxon>Metazoa</taxon>
        <taxon>Chordata</taxon>
        <taxon>Craniata</taxon>
        <taxon>Vertebrata</taxon>
        <taxon>Euteleostomi</taxon>
        <taxon>Actinopterygii</taxon>
        <taxon>Neopterygii</taxon>
        <taxon>Teleostei</taxon>
        <taxon>Neoteleostei</taxon>
        <taxon>Acanthomorphata</taxon>
        <taxon>Carangaria</taxon>
        <taxon>Carangiformes</taxon>
        <taxon>Carangidae</taxon>
        <taxon>Seriola</taxon>
    </lineage>
</organism>
<dbReference type="Proteomes" id="UP000261360">
    <property type="component" value="Unplaced"/>
</dbReference>
<dbReference type="GO" id="GO:0005884">
    <property type="term" value="C:actin filament"/>
    <property type="evidence" value="ECO:0007669"/>
    <property type="project" value="InterPro"/>
</dbReference>
<evidence type="ECO:0000313" key="5">
    <source>
        <dbReference type="Proteomes" id="UP000261360"/>
    </source>
</evidence>
<dbReference type="GeneTree" id="ENSGT00940000154289"/>
<feature type="region of interest" description="Disordered" evidence="2">
    <location>
        <begin position="165"/>
        <end position="189"/>
    </location>
</feature>
<dbReference type="InterPro" id="IPR042201">
    <property type="entry name" value="FH2_Formin_sf"/>
</dbReference>
<evidence type="ECO:0000256" key="1">
    <source>
        <dbReference type="SAM" id="Coils"/>
    </source>
</evidence>
<feature type="coiled-coil region" evidence="1">
    <location>
        <begin position="46"/>
        <end position="73"/>
    </location>
</feature>
<dbReference type="GO" id="GO:0008017">
    <property type="term" value="F:microtubule binding"/>
    <property type="evidence" value="ECO:0007669"/>
    <property type="project" value="InterPro"/>
</dbReference>